<dbReference type="Proteomes" id="UP001193081">
    <property type="component" value="Unassembled WGS sequence"/>
</dbReference>
<dbReference type="RefSeq" id="WP_135478720.1">
    <property type="nucleotide sequence ID" value="NZ_SIJK02000023.1"/>
</dbReference>
<accession>A0ABS4DB88</accession>
<evidence type="ECO:0008006" key="3">
    <source>
        <dbReference type="Google" id="ProtNLM"/>
    </source>
</evidence>
<protein>
    <recommendedName>
        <fullName evidence="3">ApeA N-terminal domain-containing protein</fullName>
    </recommendedName>
</protein>
<evidence type="ECO:0000313" key="1">
    <source>
        <dbReference type="EMBL" id="MBP1466714.1"/>
    </source>
</evidence>
<name>A0ABS4DB88_9CHLR</name>
<evidence type="ECO:0000313" key="2">
    <source>
        <dbReference type="Proteomes" id="UP001193081"/>
    </source>
</evidence>
<sequence>MQPSLSEVDLLLQIDWRDSKLDSLAKGDWITVHSISNSNPGTTAICSALIPNDEIDEFLSETSWGITIEGFLPSCTRYGGSEEGETRYYRYGNDQGIEPLVLIRSFHAVFEPYLEVSEDFRLFHNLYQARDNTYFKITSAGNRHDVIRIVKDVVSIRTKELRQFLAIKEMHLALLIEVTRFSSISIDTIPENQRFADVYDGLTHFTFHVSSSDWSSNSSQRTFSRLLGKRLLSGFSKEKSGMWPYDQAEPKTFESFTIGVNDDGEAIRYTSNPDSLANYFGANPESPDYLTPVFFDREVLTKYYAQPEKYSVEDGYLRCGGLWGLRLDNDHTKHIIVYLGDLGRDLPSEEQLYWKSYNILPDGNVSQTNFRRSFLAEFADPVNVDLTFKTTFNDFQSKWESKYRWYLLLPLTEDDEHLLNSLRIPLTNDQSEFDYQVLALTKILIDSINEAELSKIIGEASKEMKGIAKLSEFLKIHQLPQYDIHIKFLRDLQSLRSSSVGHRKGSDYIKIARKMGFEEKDLATIFHDLLIQGTTLLVALQQHFLNQPKDEN</sequence>
<organism evidence="1 2">
    <name type="scientific">Candidatus Chloroploca mongolica</name>
    <dbReference type="NCBI Taxonomy" id="2528176"/>
    <lineage>
        <taxon>Bacteria</taxon>
        <taxon>Bacillati</taxon>
        <taxon>Chloroflexota</taxon>
        <taxon>Chloroflexia</taxon>
        <taxon>Chloroflexales</taxon>
        <taxon>Chloroflexineae</taxon>
        <taxon>Oscillochloridaceae</taxon>
        <taxon>Candidatus Chloroploca</taxon>
    </lineage>
</organism>
<dbReference type="EMBL" id="SIJK02000023">
    <property type="protein sequence ID" value="MBP1466714.1"/>
    <property type="molecule type" value="Genomic_DNA"/>
</dbReference>
<proteinExistence type="predicted"/>
<gene>
    <name evidence="1" type="ORF">EYB53_013440</name>
</gene>
<keyword evidence="2" id="KW-1185">Reference proteome</keyword>
<reference evidence="1 2" key="1">
    <citation type="submission" date="2021-03" db="EMBL/GenBank/DDBJ databases">
        <authorList>
            <person name="Grouzdev D.S."/>
        </authorList>
    </citation>
    <scope>NUCLEOTIDE SEQUENCE [LARGE SCALE GENOMIC DNA]</scope>
    <source>
        <strain evidence="1 2">M50-1</strain>
    </source>
</reference>
<comment type="caution">
    <text evidence="1">The sequence shown here is derived from an EMBL/GenBank/DDBJ whole genome shotgun (WGS) entry which is preliminary data.</text>
</comment>